<keyword evidence="3" id="KW-1185">Reference proteome</keyword>
<protein>
    <submittedName>
        <fullName evidence="2">Uncharacterized protein</fullName>
    </submittedName>
</protein>
<dbReference type="Proteomes" id="UP000550707">
    <property type="component" value="Unassembled WGS sequence"/>
</dbReference>
<evidence type="ECO:0000313" key="2">
    <source>
        <dbReference type="EMBL" id="KAF6433702.1"/>
    </source>
</evidence>
<dbReference type="AlphaFoldDB" id="A0A7J8EF38"/>
<feature type="region of interest" description="Disordered" evidence="1">
    <location>
        <begin position="67"/>
        <end position="101"/>
    </location>
</feature>
<accession>A0A7J8EF38</accession>
<comment type="caution">
    <text evidence="2">The sequence shown here is derived from an EMBL/GenBank/DDBJ whole genome shotgun (WGS) entry which is preliminary data.</text>
</comment>
<feature type="region of interest" description="Disordered" evidence="1">
    <location>
        <begin position="144"/>
        <end position="212"/>
    </location>
</feature>
<gene>
    <name evidence="2" type="ORF">HJG59_008791</name>
</gene>
<feature type="compositionally biased region" description="Polar residues" evidence="1">
    <location>
        <begin position="151"/>
        <end position="161"/>
    </location>
</feature>
<evidence type="ECO:0000313" key="3">
    <source>
        <dbReference type="Proteomes" id="UP000550707"/>
    </source>
</evidence>
<dbReference type="InParanoid" id="A0A7J8EF38"/>
<dbReference type="EMBL" id="JACASF010000014">
    <property type="protein sequence ID" value="KAF6433702.1"/>
    <property type="molecule type" value="Genomic_DNA"/>
</dbReference>
<proteinExistence type="predicted"/>
<name>A0A7J8EF38_MOLMO</name>
<reference evidence="2 3" key="1">
    <citation type="journal article" date="2020" name="Nature">
        <title>Six reference-quality genomes reveal evolution of bat adaptations.</title>
        <authorList>
            <person name="Jebb D."/>
            <person name="Huang Z."/>
            <person name="Pippel M."/>
            <person name="Hughes G.M."/>
            <person name="Lavrichenko K."/>
            <person name="Devanna P."/>
            <person name="Winkler S."/>
            <person name="Jermiin L.S."/>
            <person name="Skirmuntt E.C."/>
            <person name="Katzourakis A."/>
            <person name="Burkitt-Gray L."/>
            <person name="Ray D.A."/>
            <person name="Sullivan K.A.M."/>
            <person name="Roscito J.G."/>
            <person name="Kirilenko B.M."/>
            <person name="Davalos L.M."/>
            <person name="Corthals A.P."/>
            <person name="Power M.L."/>
            <person name="Jones G."/>
            <person name="Ransome R.D."/>
            <person name="Dechmann D.K.N."/>
            <person name="Locatelli A.G."/>
            <person name="Puechmaille S.J."/>
            <person name="Fedrigo O."/>
            <person name="Jarvis E.D."/>
            <person name="Hiller M."/>
            <person name="Vernes S.C."/>
            <person name="Myers E.W."/>
            <person name="Teeling E.C."/>
        </authorList>
    </citation>
    <scope>NUCLEOTIDE SEQUENCE [LARGE SCALE GENOMIC DNA]</scope>
    <source>
        <strain evidence="2">MMolMol1</strain>
        <tissue evidence="2">Muscle</tissue>
    </source>
</reference>
<evidence type="ECO:0000256" key="1">
    <source>
        <dbReference type="SAM" id="MobiDB-lite"/>
    </source>
</evidence>
<feature type="compositionally biased region" description="Polar residues" evidence="1">
    <location>
        <begin position="184"/>
        <end position="201"/>
    </location>
</feature>
<sequence length="212" mass="23233">MSVHMRAHTCVGRVCAQAPGDNRTRSRKFTASRHLPSTCCCAVHLPATLVTKSVHLGRRAACRELQDSEGRGQFPQEQGRLPWPPRPPGHTPSSRVPVWTGSGRVRMPVDGDCHLLTSSPGDALHVDRPSGEAQRTWAGMCIPSTAPEVPQTLTGNSQSPLGQDRHRERRHGSPTPRRRLGLQETVTSQRNGHLVTSNSGNPLYKSRNTARK</sequence>
<organism evidence="2 3">
    <name type="scientific">Molossus molossus</name>
    <name type="common">Pallas' mastiff bat</name>
    <name type="synonym">Vespertilio molossus</name>
    <dbReference type="NCBI Taxonomy" id="27622"/>
    <lineage>
        <taxon>Eukaryota</taxon>
        <taxon>Metazoa</taxon>
        <taxon>Chordata</taxon>
        <taxon>Craniata</taxon>
        <taxon>Vertebrata</taxon>
        <taxon>Euteleostomi</taxon>
        <taxon>Mammalia</taxon>
        <taxon>Eutheria</taxon>
        <taxon>Laurasiatheria</taxon>
        <taxon>Chiroptera</taxon>
        <taxon>Yangochiroptera</taxon>
        <taxon>Molossidae</taxon>
        <taxon>Molossus</taxon>
    </lineage>
</organism>
<feature type="compositionally biased region" description="Basic residues" evidence="1">
    <location>
        <begin position="167"/>
        <end position="180"/>
    </location>
</feature>